<reference evidence="3 4" key="1">
    <citation type="submission" date="2018-12" db="EMBL/GenBank/DDBJ databases">
        <title>Vibrio sp. isolated from China Sea.</title>
        <authorList>
            <person name="Li Y."/>
        </authorList>
    </citation>
    <scope>NUCLEOTIDE SEQUENCE [LARGE SCALE GENOMIC DNA]</scope>
    <source>
        <strain evidence="3 4">BEI207</strain>
    </source>
</reference>
<feature type="signal peptide" evidence="2">
    <location>
        <begin position="1"/>
        <end position="22"/>
    </location>
</feature>
<protein>
    <submittedName>
        <fullName evidence="3">Uncharacterized protein</fullName>
    </submittedName>
</protein>
<dbReference type="Proteomes" id="UP000268973">
    <property type="component" value="Unassembled WGS sequence"/>
</dbReference>
<dbReference type="AlphaFoldDB" id="A0A432CY25"/>
<proteinExistence type="predicted"/>
<name>A0A432CY25_9VIBR</name>
<feature type="compositionally biased region" description="Polar residues" evidence="1">
    <location>
        <begin position="387"/>
        <end position="398"/>
    </location>
</feature>
<organism evidence="3 4">
    <name type="scientific">Vibrio aquaticus</name>
    <dbReference type="NCBI Taxonomy" id="2496559"/>
    <lineage>
        <taxon>Bacteria</taxon>
        <taxon>Pseudomonadati</taxon>
        <taxon>Pseudomonadota</taxon>
        <taxon>Gammaproteobacteria</taxon>
        <taxon>Vibrionales</taxon>
        <taxon>Vibrionaceae</taxon>
        <taxon>Vibrio</taxon>
    </lineage>
</organism>
<feature type="region of interest" description="Disordered" evidence="1">
    <location>
        <begin position="382"/>
        <end position="413"/>
    </location>
</feature>
<dbReference type="EMBL" id="RXZH01000005">
    <property type="protein sequence ID" value="RTZ15279.1"/>
    <property type="molecule type" value="Genomic_DNA"/>
</dbReference>
<feature type="region of interest" description="Disordered" evidence="1">
    <location>
        <begin position="18"/>
        <end position="126"/>
    </location>
</feature>
<evidence type="ECO:0000256" key="2">
    <source>
        <dbReference type="SAM" id="SignalP"/>
    </source>
</evidence>
<evidence type="ECO:0000256" key="1">
    <source>
        <dbReference type="SAM" id="MobiDB-lite"/>
    </source>
</evidence>
<feature type="chain" id="PRO_5019533116" evidence="2">
    <location>
        <begin position="23"/>
        <end position="413"/>
    </location>
</feature>
<keyword evidence="4" id="KW-1185">Reference proteome</keyword>
<dbReference type="OrthoDB" id="5830078at2"/>
<dbReference type="PROSITE" id="PS51257">
    <property type="entry name" value="PROKAR_LIPOPROTEIN"/>
    <property type="match status" value="1"/>
</dbReference>
<keyword evidence="2" id="KW-0732">Signal</keyword>
<evidence type="ECO:0000313" key="4">
    <source>
        <dbReference type="Proteomes" id="UP000268973"/>
    </source>
</evidence>
<comment type="caution">
    <text evidence="3">The sequence shown here is derived from an EMBL/GenBank/DDBJ whole genome shotgun (WGS) entry which is preliminary data.</text>
</comment>
<accession>A0A432CY25</accession>
<gene>
    <name evidence="3" type="ORF">EJ063_12525</name>
</gene>
<dbReference type="RefSeq" id="WP_126574618.1">
    <property type="nucleotide sequence ID" value="NZ_RXZH01000005.1"/>
</dbReference>
<feature type="compositionally biased region" description="Basic and acidic residues" evidence="1">
    <location>
        <begin position="399"/>
        <end position="413"/>
    </location>
</feature>
<evidence type="ECO:0000313" key="3">
    <source>
        <dbReference type="EMBL" id="RTZ15279.1"/>
    </source>
</evidence>
<sequence>MKKSLIALVVAGSFVLAGCSSSGGSGTSDRDVDPEWGVDTTPDWGQPPVQPPVDDTPDWGGVTPPPVQPPVDNTPDRPQPDFGETPDWGVDTTPDWGVVPPPVQPPVDDNTPDRPQPDFGDTPDWGGVIGDIQIDGDGVIRFEGNQYQLIGYDEMDREYIIRDAEGELAYARITDDGRIAVIYKQQVFFFNSTRFAFTPDYDFDVDTGLDYVAKDDITSILNLQKEAIKQLNQDELIGEYLKYASGIHYDKEKMEKAAYDVAAHYLLSDDELDTQHKLGVLAFSFNGNVSIAHSIVVDALKHIENTATDSEKEQVLRHINDHLGSEHESIQQVYQAVYKHGQDMLDRLGVSGNEGNRYAIALVRNVQLHGWDHVKKKLEELRPSTPLPTQMSTPQRNIDQNRVRGDIRSRVSK</sequence>